<dbReference type="GO" id="GO:0016787">
    <property type="term" value="F:hydrolase activity"/>
    <property type="evidence" value="ECO:0007669"/>
    <property type="project" value="UniProtKB-KW"/>
</dbReference>
<dbReference type="Pfam" id="PF03819">
    <property type="entry name" value="MazG"/>
    <property type="match status" value="1"/>
</dbReference>
<evidence type="ECO:0000313" key="2">
    <source>
        <dbReference type="EMBL" id="PLX15290.1"/>
    </source>
</evidence>
<gene>
    <name evidence="2" type="ORF">C0601_13315</name>
</gene>
<dbReference type="AlphaFoldDB" id="A0A2N5Z9D1"/>
<dbReference type="InterPro" id="IPR004518">
    <property type="entry name" value="MazG-like_dom"/>
</dbReference>
<dbReference type="Gene3D" id="1.10.287.1080">
    <property type="entry name" value="MazG-like"/>
    <property type="match status" value="1"/>
</dbReference>
<comment type="caution">
    <text evidence="2">The sequence shown here is derived from an EMBL/GenBank/DDBJ whole genome shotgun (WGS) entry which is preliminary data.</text>
</comment>
<name>A0A2N5Z9D1_MUIH1</name>
<accession>A0A2N5Z9D1</accession>
<dbReference type="PANTHER" id="PTHR42702">
    <property type="entry name" value="NUCLEOTIDE PYROPHOSPHOHYDROLASE"/>
    <property type="match status" value="1"/>
</dbReference>
<organism evidence="2 3">
    <name type="scientific">Muiribacterium halophilum</name>
    <dbReference type="NCBI Taxonomy" id="2053465"/>
    <lineage>
        <taxon>Bacteria</taxon>
        <taxon>Candidatus Muiribacteriota</taxon>
        <taxon>Candidatus Muiribacteriia</taxon>
        <taxon>Candidatus Muiribacteriales</taxon>
        <taxon>Candidatus Muiribacteriaceae</taxon>
        <taxon>Candidatus Muiribacterium</taxon>
    </lineage>
</organism>
<sequence>MKKMQSHIEDIYLNKDSKRSEAENIWWLMEETGELLRALRKGSDQEIKEEFADTLAWLMTIASNRGIDLEDAFWERYKSGCSKCNCKPCKC</sequence>
<feature type="domain" description="NTP pyrophosphohydrolase MazG-like" evidence="1">
    <location>
        <begin position="21"/>
        <end position="73"/>
    </location>
</feature>
<dbReference type="PANTHER" id="PTHR42702:SF1">
    <property type="entry name" value="REGULATORY PROTEIN FOR BETA-LACTAMASE"/>
    <property type="match status" value="1"/>
</dbReference>
<protein>
    <submittedName>
        <fullName evidence="2">Nucleotide pyrophosphohydrolase</fullName>
    </submittedName>
</protein>
<dbReference type="EMBL" id="PKTG01000142">
    <property type="protein sequence ID" value="PLX15290.1"/>
    <property type="molecule type" value="Genomic_DNA"/>
</dbReference>
<keyword evidence="2" id="KW-0378">Hydrolase</keyword>
<proteinExistence type="predicted"/>
<evidence type="ECO:0000259" key="1">
    <source>
        <dbReference type="Pfam" id="PF03819"/>
    </source>
</evidence>
<dbReference type="Proteomes" id="UP000234857">
    <property type="component" value="Unassembled WGS sequence"/>
</dbReference>
<reference evidence="2 3" key="1">
    <citation type="submission" date="2017-11" db="EMBL/GenBank/DDBJ databases">
        <title>Genome-resolved metagenomics identifies genetic mobility, metabolic interactions, and unexpected diversity in perchlorate-reducing communities.</title>
        <authorList>
            <person name="Barnum T.P."/>
            <person name="Figueroa I.A."/>
            <person name="Carlstrom C.I."/>
            <person name="Lucas L.N."/>
            <person name="Engelbrektson A.L."/>
            <person name="Coates J.D."/>
        </authorList>
    </citation>
    <scope>NUCLEOTIDE SEQUENCE [LARGE SCALE GENOMIC DNA]</scope>
    <source>
        <strain evidence="2">BM706</strain>
    </source>
</reference>
<dbReference type="SUPFAM" id="SSF101386">
    <property type="entry name" value="all-alpha NTP pyrophosphatases"/>
    <property type="match status" value="1"/>
</dbReference>
<evidence type="ECO:0000313" key="3">
    <source>
        <dbReference type="Proteomes" id="UP000234857"/>
    </source>
</evidence>